<dbReference type="AlphaFoldDB" id="A0A8S2E889"/>
<feature type="non-terminal residue" evidence="1">
    <location>
        <position position="1"/>
    </location>
</feature>
<dbReference type="Proteomes" id="UP000682733">
    <property type="component" value="Unassembled WGS sequence"/>
</dbReference>
<evidence type="ECO:0000313" key="1">
    <source>
        <dbReference type="EMBL" id="CAF1152807.1"/>
    </source>
</evidence>
<dbReference type="EMBL" id="CAJOBA010031967">
    <property type="protein sequence ID" value="CAF3961650.1"/>
    <property type="molecule type" value="Genomic_DNA"/>
</dbReference>
<comment type="caution">
    <text evidence="1">The sequence shown here is derived from an EMBL/GenBank/DDBJ whole genome shotgun (WGS) entry which is preliminary data.</text>
</comment>
<gene>
    <name evidence="1" type="ORF">OVA965_LOCUS21691</name>
    <name evidence="2" type="ORF">TMI583_LOCUS22399</name>
</gene>
<sequence>MSESTCQVLDLLVEPFTGGYQFQALSSLCQFSMKTVEDSLFQFNSNTLVTANLLPNKVFQQEAQSLIDLFTSETLNNFNRLFDLIRGTTFDNQLVSGMQTSCGFSFSPVFSLNSGILLAPANMYTNEKDSSSSCYCTID</sequence>
<dbReference type="EMBL" id="CAJNOK010011970">
    <property type="protein sequence ID" value="CAF1152807.1"/>
    <property type="molecule type" value="Genomic_DNA"/>
</dbReference>
<organism evidence="1 3">
    <name type="scientific">Didymodactylos carnosus</name>
    <dbReference type="NCBI Taxonomy" id="1234261"/>
    <lineage>
        <taxon>Eukaryota</taxon>
        <taxon>Metazoa</taxon>
        <taxon>Spiralia</taxon>
        <taxon>Gnathifera</taxon>
        <taxon>Rotifera</taxon>
        <taxon>Eurotatoria</taxon>
        <taxon>Bdelloidea</taxon>
        <taxon>Philodinida</taxon>
        <taxon>Philodinidae</taxon>
        <taxon>Didymodactylos</taxon>
    </lineage>
</organism>
<protein>
    <submittedName>
        <fullName evidence="1">Uncharacterized protein</fullName>
    </submittedName>
</protein>
<evidence type="ECO:0000313" key="3">
    <source>
        <dbReference type="Proteomes" id="UP000677228"/>
    </source>
</evidence>
<accession>A0A8S2E889</accession>
<evidence type="ECO:0000313" key="2">
    <source>
        <dbReference type="EMBL" id="CAF3961650.1"/>
    </source>
</evidence>
<proteinExistence type="predicted"/>
<reference evidence="1" key="1">
    <citation type="submission" date="2021-02" db="EMBL/GenBank/DDBJ databases">
        <authorList>
            <person name="Nowell W R."/>
        </authorList>
    </citation>
    <scope>NUCLEOTIDE SEQUENCE</scope>
</reference>
<dbReference type="Proteomes" id="UP000677228">
    <property type="component" value="Unassembled WGS sequence"/>
</dbReference>
<name>A0A8S2E889_9BILA</name>